<comment type="caution">
    <text evidence="3">The sequence shown here is derived from an EMBL/GenBank/DDBJ whole genome shotgun (WGS) entry which is preliminary data.</text>
</comment>
<reference evidence="3 4" key="1">
    <citation type="journal article" date="2017" name="Gigascience">
        <title>Draft genome of the honey bee ectoparasitic mite, Tropilaelaps mercedesae, is shaped by the parasitic life history.</title>
        <authorList>
            <person name="Dong X."/>
            <person name="Armstrong S.D."/>
            <person name="Xia D."/>
            <person name="Makepeace B.L."/>
            <person name="Darby A.C."/>
            <person name="Kadowaki T."/>
        </authorList>
    </citation>
    <scope>NUCLEOTIDE SEQUENCE [LARGE SCALE GENOMIC DNA]</scope>
    <source>
        <strain evidence="3">Wuxi-XJTLU</strain>
    </source>
</reference>
<evidence type="ECO:0000256" key="2">
    <source>
        <dbReference type="SAM" id="MobiDB-lite"/>
    </source>
</evidence>
<sequence length="417" mass="46478">NRRNKEEILNEYGSICSDHPYSDICGEDDSSDDDESIPEEEDDADDSGGGPQFARSLEVYVKAAQQRKRDRIVGVESRLVACATFFKDYRPSGAKVVVLSHIAVKKKFRRYGIGSFMLKRIKSPSLVGPYDAVTLLVRSGDVPMTPYLDAVNNSNNNNTIGSHPATKMHSQHTCLAAHKQVAFFEKNAFTCDIILNSRFCDKEVSVKMGDVFLCYLPPFDNNHAPYQHHPTGNANTAGMQQQALMAGGSASAQLSAQMQQQSSIKAMHEEAQRWREKSLEAYQVQMSYMARLQQEIMRLHEMLGRQETTIEQLRRENSRLAGRLVRAEKKTAKALIETLDKEAADFERMCSSRKISTATVGGAPFSIMTGTASVPSHHHDSVAHAMQQVQPLHQHGQLHHHSHTSKELADSQPALTQ</sequence>
<organism evidence="3 4">
    <name type="scientific">Tropilaelaps mercedesae</name>
    <dbReference type="NCBI Taxonomy" id="418985"/>
    <lineage>
        <taxon>Eukaryota</taxon>
        <taxon>Metazoa</taxon>
        <taxon>Ecdysozoa</taxon>
        <taxon>Arthropoda</taxon>
        <taxon>Chelicerata</taxon>
        <taxon>Arachnida</taxon>
        <taxon>Acari</taxon>
        <taxon>Parasitiformes</taxon>
        <taxon>Mesostigmata</taxon>
        <taxon>Gamasina</taxon>
        <taxon>Dermanyssoidea</taxon>
        <taxon>Laelapidae</taxon>
        <taxon>Tropilaelaps</taxon>
    </lineage>
</organism>
<dbReference type="OrthoDB" id="6498386at2759"/>
<dbReference type="Proteomes" id="UP000192247">
    <property type="component" value="Unassembled WGS sequence"/>
</dbReference>
<name>A0A1V9XZ15_9ACAR</name>
<feature type="compositionally biased region" description="Acidic residues" evidence="2">
    <location>
        <begin position="25"/>
        <end position="46"/>
    </location>
</feature>
<accession>A0A1V9XZ15</accession>
<feature type="region of interest" description="Disordered" evidence="2">
    <location>
        <begin position="1"/>
        <end position="50"/>
    </location>
</feature>
<feature type="region of interest" description="Disordered" evidence="2">
    <location>
        <begin position="391"/>
        <end position="417"/>
    </location>
</feature>
<evidence type="ECO:0000256" key="1">
    <source>
        <dbReference type="SAM" id="Coils"/>
    </source>
</evidence>
<proteinExistence type="predicted"/>
<dbReference type="EMBL" id="MNPL01001912">
    <property type="protein sequence ID" value="OQR78700.1"/>
    <property type="molecule type" value="Genomic_DNA"/>
</dbReference>
<keyword evidence="1" id="KW-0175">Coiled coil</keyword>
<dbReference type="InterPro" id="IPR016181">
    <property type="entry name" value="Acyl_CoA_acyltransferase"/>
</dbReference>
<dbReference type="CDD" id="cd04301">
    <property type="entry name" value="NAT_SF"/>
    <property type="match status" value="1"/>
</dbReference>
<evidence type="ECO:0000313" key="3">
    <source>
        <dbReference type="EMBL" id="OQR78700.1"/>
    </source>
</evidence>
<keyword evidence="4" id="KW-1185">Reference proteome</keyword>
<dbReference type="STRING" id="418985.A0A1V9XZ15"/>
<dbReference type="SUPFAM" id="SSF55729">
    <property type="entry name" value="Acyl-CoA N-acyltransferases (Nat)"/>
    <property type="match status" value="1"/>
</dbReference>
<feature type="coiled-coil region" evidence="1">
    <location>
        <begin position="289"/>
        <end position="349"/>
    </location>
</feature>
<dbReference type="InParanoid" id="A0A1V9XZ15"/>
<dbReference type="Gene3D" id="3.40.630.30">
    <property type="match status" value="1"/>
</dbReference>
<dbReference type="AlphaFoldDB" id="A0A1V9XZ15"/>
<protein>
    <submittedName>
        <fullName evidence="3">Uncharacterized protein</fullName>
    </submittedName>
</protein>
<evidence type="ECO:0000313" key="4">
    <source>
        <dbReference type="Proteomes" id="UP000192247"/>
    </source>
</evidence>
<gene>
    <name evidence="3" type="ORF">BIW11_06238</name>
</gene>
<feature type="non-terminal residue" evidence="3">
    <location>
        <position position="1"/>
    </location>
</feature>